<dbReference type="RefSeq" id="WP_304987766.1">
    <property type="nucleotide sequence ID" value="NZ_BAAACR010000002.1"/>
</dbReference>
<evidence type="ECO:0000313" key="2">
    <source>
        <dbReference type="Proteomes" id="UP001500399"/>
    </source>
</evidence>
<proteinExistence type="predicted"/>
<dbReference type="EMBL" id="BAAACR010000002">
    <property type="protein sequence ID" value="GAA0203700.1"/>
    <property type="molecule type" value="Genomic_DNA"/>
</dbReference>
<reference evidence="1 2" key="1">
    <citation type="journal article" date="2019" name="Int. J. Syst. Evol. Microbiol.">
        <title>The Global Catalogue of Microorganisms (GCM) 10K type strain sequencing project: providing services to taxonomists for standard genome sequencing and annotation.</title>
        <authorList>
            <consortium name="The Broad Institute Genomics Platform"/>
            <consortium name="The Broad Institute Genome Sequencing Center for Infectious Disease"/>
            <person name="Wu L."/>
            <person name="Ma J."/>
        </authorList>
    </citation>
    <scope>NUCLEOTIDE SEQUENCE [LARGE SCALE GENOMIC DNA]</scope>
    <source>
        <strain evidence="1 2">JCM 8542</strain>
    </source>
</reference>
<keyword evidence="2" id="KW-1185">Reference proteome</keyword>
<evidence type="ECO:0000313" key="1">
    <source>
        <dbReference type="EMBL" id="GAA0203700.1"/>
    </source>
</evidence>
<protein>
    <submittedName>
        <fullName evidence="1">Uncharacterized protein</fullName>
    </submittedName>
</protein>
<accession>A0ABN0SWG5</accession>
<gene>
    <name evidence="1" type="ORF">GCM10008919_03700</name>
</gene>
<sequence length="83" mass="9648">MPKFSFPDPDDRSPNNPLITLENRQVIGLYNQAHPDEEDMQNVTAKVREWIIQTGKAHGWDEVEFAGSEGVFKRTDFISKWRD</sequence>
<organism evidence="1 2">
    <name type="scientific">Selenomonas dianae</name>
    <dbReference type="NCBI Taxonomy" id="135079"/>
    <lineage>
        <taxon>Bacteria</taxon>
        <taxon>Bacillati</taxon>
        <taxon>Bacillota</taxon>
        <taxon>Negativicutes</taxon>
        <taxon>Selenomonadales</taxon>
        <taxon>Selenomonadaceae</taxon>
        <taxon>Selenomonas</taxon>
    </lineage>
</organism>
<name>A0ABN0SWG5_9FIRM</name>
<dbReference type="Proteomes" id="UP001500399">
    <property type="component" value="Unassembled WGS sequence"/>
</dbReference>
<comment type="caution">
    <text evidence="1">The sequence shown here is derived from an EMBL/GenBank/DDBJ whole genome shotgun (WGS) entry which is preliminary data.</text>
</comment>